<evidence type="ECO:0000256" key="1">
    <source>
        <dbReference type="SAM" id="SignalP"/>
    </source>
</evidence>
<dbReference type="PIRSF" id="PIRSF029063">
    <property type="entry name" value="IV_sec_VirJ"/>
    <property type="match status" value="1"/>
</dbReference>
<keyword evidence="1" id="KW-0732">Signal</keyword>
<feature type="signal peptide" evidence="1">
    <location>
        <begin position="1"/>
        <end position="22"/>
    </location>
</feature>
<dbReference type="InterPro" id="IPR011225">
    <property type="entry name" value="IV_sec_VirJ"/>
</dbReference>
<name>A0ABY2QAZ4_9HYPH</name>
<proteinExistence type="predicted"/>
<protein>
    <submittedName>
        <fullName evidence="3">Virulence factor family protein</fullName>
    </submittedName>
</protein>
<dbReference type="EMBL" id="SSNY01000002">
    <property type="protein sequence ID" value="THF59157.1"/>
    <property type="molecule type" value="Genomic_DNA"/>
</dbReference>
<sequence length="445" mass="46412">MKHSLAFLLPAFAAIGSASASAQSAQPPAAPTVSAGRLENVRLLPSEGAPKAMVVYFSDRGGWTSADDAVAAALRKDGDVVLGVDLAAYARALDGADGQCLYVVGEITDLAQTAQRQLDIQTYLPPIVVGRGEGATFAYAALADAPANTLGGAVAAGFANRLTLRLPFCPGSTATKATDGKGYSYAFDVALPEPASLFVDEASLDVVRGQASAQDTITVDALDMDDPAGQIVTAVSSLADAIEPFGKLPAIDLPATSGKPRAVAILVSGDGGWRDLDKTIGEWLSTQGVHVVGLDALHYFWAKRTPQDLATDVGALVKTADPTGQLPVMLIGYSFGADTIPFAWPLLPKALQDRTKVIALMAPGLSTSFQVTISGWLGIDDSGYDIPKAIASLPVERVICVSGKDEDASACRDPALRTFTHIETNGGHHFDGNYEAIAQKFLDRL</sequence>
<dbReference type="Pfam" id="PF06057">
    <property type="entry name" value="VirJ"/>
    <property type="match status" value="1"/>
</dbReference>
<accession>A0ABY2QAZ4</accession>
<dbReference type="InterPro" id="IPR010333">
    <property type="entry name" value="VirJ"/>
</dbReference>
<feature type="domain" description="Bacterial virulence" evidence="2">
    <location>
        <begin position="263"/>
        <end position="444"/>
    </location>
</feature>
<dbReference type="Gene3D" id="3.40.50.1820">
    <property type="entry name" value="alpha/beta hydrolase"/>
    <property type="match status" value="1"/>
</dbReference>
<dbReference type="RefSeq" id="WP_136354950.1">
    <property type="nucleotide sequence ID" value="NZ_SSNY01000002.1"/>
</dbReference>
<dbReference type="InterPro" id="IPR029058">
    <property type="entry name" value="AB_hydrolase_fold"/>
</dbReference>
<evidence type="ECO:0000259" key="2">
    <source>
        <dbReference type="Pfam" id="PF06057"/>
    </source>
</evidence>
<comment type="caution">
    <text evidence="3">The sequence shown here is derived from an EMBL/GenBank/DDBJ whole genome shotgun (WGS) entry which is preliminary data.</text>
</comment>
<evidence type="ECO:0000313" key="4">
    <source>
        <dbReference type="Proteomes" id="UP000306441"/>
    </source>
</evidence>
<feature type="chain" id="PRO_5046367492" evidence="1">
    <location>
        <begin position="23"/>
        <end position="445"/>
    </location>
</feature>
<keyword evidence="4" id="KW-1185">Reference proteome</keyword>
<evidence type="ECO:0000313" key="3">
    <source>
        <dbReference type="EMBL" id="THF59157.1"/>
    </source>
</evidence>
<organism evidence="3 4">
    <name type="scientific">Ollibium composti</name>
    <dbReference type="NCBI Taxonomy" id="2675109"/>
    <lineage>
        <taxon>Bacteria</taxon>
        <taxon>Pseudomonadati</taxon>
        <taxon>Pseudomonadota</taxon>
        <taxon>Alphaproteobacteria</taxon>
        <taxon>Hyphomicrobiales</taxon>
        <taxon>Phyllobacteriaceae</taxon>
        <taxon>Ollibium</taxon>
    </lineage>
</organism>
<dbReference type="Proteomes" id="UP000306441">
    <property type="component" value="Unassembled WGS sequence"/>
</dbReference>
<dbReference type="SUPFAM" id="SSF53474">
    <property type="entry name" value="alpha/beta-Hydrolases"/>
    <property type="match status" value="2"/>
</dbReference>
<gene>
    <name evidence="3" type="ORF">E6C48_05795</name>
</gene>
<reference evidence="3 4" key="1">
    <citation type="submission" date="2019-04" db="EMBL/GenBank/DDBJ databases">
        <title>Mesorhizobium composti sp. nov., isolated from compost.</title>
        <authorList>
            <person name="Lin S.-Y."/>
            <person name="Hameed A."/>
            <person name="Hsieh Y.-T."/>
            <person name="Young C.-C."/>
        </authorList>
    </citation>
    <scope>NUCLEOTIDE SEQUENCE [LARGE SCALE GENOMIC DNA]</scope>
    <source>
        <strain evidence="3 4">CC-YTH430</strain>
    </source>
</reference>